<feature type="domain" description="Major facilitator superfamily (MFS) profile" evidence="8">
    <location>
        <begin position="19"/>
        <end position="467"/>
    </location>
</feature>
<protein>
    <submittedName>
        <fullName evidence="9">MFS transporter</fullName>
    </submittedName>
</protein>
<evidence type="ECO:0000256" key="2">
    <source>
        <dbReference type="ARBA" id="ARBA00022448"/>
    </source>
</evidence>
<feature type="transmembrane region" description="Helical" evidence="7">
    <location>
        <begin position="370"/>
        <end position="393"/>
    </location>
</feature>
<dbReference type="InterPro" id="IPR036259">
    <property type="entry name" value="MFS_trans_sf"/>
</dbReference>
<feature type="transmembrane region" description="Helical" evidence="7">
    <location>
        <begin position="19"/>
        <end position="41"/>
    </location>
</feature>
<evidence type="ECO:0000256" key="3">
    <source>
        <dbReference type="ARBA" id="ARBA00022475"/>
    </source>
</evidence>
<feature type="transmembrane region" description="Helical" evidence="7">
    <location>
        <begin position="275"/>
        <end position="296"/>
    </location>
</feature>
<accession>A0ABU5QYQ4</accession>
<evidence type="ECO:0000256" key="5">
    <source>
        <dbReference type="ARBA" id="ARBA00022989"/>
    </source>
</evidence>
<evidence type="ECO:0000256" key="4">
    <source>
        <dbReference type="ARBA" id="ARBA00022692"/>
    </source>
</evidence>
<proteinExistence type="predicted"/>
<feature type="transmembrane region" description="Helical" evidence="7">
    <location>
        <begin position="207"/>
        <end position="224"/>
    </location>
</feature>
<feature type="transmembrane region" description="Helical" evidence="7">
    <location>
        <begin position="308"/>
        <end position="328"/>
    </location>
</feature>
<evidence type="ECO:0000259" key="8">
    <source>
        <dbReference type="PROSITE" id="PS50850"/>
    </source>
</evidence>
<feature type="transmembrane region" description="Helical" evidence="7">
    <location>
        <begin position="340"/>
        <end position="358"/>
    </location>
</feature>
<evidence type="ECO:0000256" key="1">
    <source>
        <dbReference type="ARBA" id="ARBA00004651"/>
    </source>
</evidence>
<dbReference type="Pfam" id="PF07690">
    <property type="entry name" value="MFS_1"/>
    <property type="match status" value="1"/>
</dbReference>
<dbReference type="InterPro" id="IPR011701">
    <property type="entry name" value="MFS"/>
</dbReference>
<gene>
    <name evidence="9" type="ORF">VA596_05925</name>
</gene>
<dbReference type="Gene3D" id="1.20.1720.10">
    <property type="entry name" value="Multidrug resistance protein D"/>
    <property type="match status" value="1"/>
</dbReference>
<sequence length="516" mass="51780">MTATEDTGIRWGTHAARGVLATTILGSGMAMLDGTIVNVALPRIGTELGASVAGLQWILDGYMLALAALILVAGSLGDRYGRRRMYLIGVVWFGVASGLCAAATSTEMLVATRILQGVGGALLTPGSLAILQSSFAHDARARAIGAWSGLGGIAAAAGPLLGGVLVQVWSWRLAFLINVPIAVAVVLMARKFVPESRDEQATGHPDFGAAALGALGLAGITGALVEAPGRGIGDPIVLVAGVLGVVGLAAFVFVQHRSREPLVPPSLFRDRTFTLSNALTFAMYAALGGVMMLLVMQLQVSLGYSPTAAGLAGLPLTVIMLLLSGRSGALAQRIGPRTQLVVGPIVVGIGMLLMLRIAPGASYLGAVLPAVVVFGLGLATVVAPVTATVLAAAPDRYAGVASGVNNAIARSGGLLAVAVLPAAAGLTGEAYADPVALTAGWRTALIICAVLAVAGGLIALGIHNGVLAPPSSPSLASPSSPPVADESPHLGECFHCGVEGPPTHVRRGTPAPAAGD</sequence>
<dbReference type="InterPro" id="IPR004638">
    <property type="entry name" value="EmrB-like"/>
</dbReference>
<organism evidence="9 10">
    <name type="scientific">Amycolatopsis heterodermiae</name>
    <dbReference type="NCBI Taxonomy" id="3110235"/>
    <lineage>
        <taxon>Bacteria</taxon>
        <taxon>Bacillati</taxon>
        <taxon>Actinomycetota</taxon>
        <taxon>Actinomycetes</taxon>
        <taxon>Pseudonocardiales</taxon>
        <taxon>Pseudonocardiaceae</taxon>
        <taxon>Amycolatopsis</taxon>
    </lineage>
</organism>
<dbReference type="EMBL" id="JAYFSI010000001">
    <property type="protein sequence ID" value="MEA5359067.1"/>
    <property type="molecule type" value="Genomic_DNA"/>
</dbReference>
<evidence type="ECO:0000256" key="6">
    <source>
        <dbReference type="ARBA" id="ARBA00023136"/>
    </source>
</evidence>
<keyword evidence="3" id="KW-1003">Cell membrane</keyword>
<evidence type="ECO:0000256" key="7">
    <source>
        <dbReference type="SAM" id="Phobius"/>
    </source>
</evidence>
<dbReference type="CDD" id="cd17321">
    <property type="entry name" value="MFS_MMR_MDR_like"/>
    <property type="match status" value="1"/>
</dbReference>
<feature type="transmembrane region" description="Helical" evidence="7">
    <location>
        <begin position="143"/>
        <end position="162"/>
    </location>
</feature>
<feature type="transmembrane region" description="Helical" evidence="7">
    <location>
        <begin position="414"/>
        <end position="432"/>
    </location>
</feature>
<dbReference type="PROSITE" id="PS50850">
    <property type="entry name" value="MFS"/>
    <property type="match status" value="1"/>
</dbReference>
<comment type="subcellular location">
    <subcellularLocation>
        <location evidence="1">Cell membrane</location>
        <topology evidence="1">Multi-pass membrane protein</topology>
    </subcellularLocation>
</comment>
<dbReference type="Proteomes" id="UP001304298">
    <property type="component" value="Unassembled WGS sequence"/>
</dbReference>
<feature type="transmembrane region" description="Helical" evidence="7">
    <location>
        <begin position="110"/>
        <end position="131"/>
    </location>
</feature>
<name>A0ABU5QYQ4_9PSEU</name>
<feature type="transmembrane region" description="Helical" evidence="7">
    <location>
        <begin position="85"/>
        <end position="104"/>
    </location>
</feature>
<evidence type="ECO:0000313" key="10">
    <source>
        <dbReference type="Proteomes" id="UP001304298"/>
    </source>
</evidence>
<keyword evidence="2" id="KW-0813">Transport</keyword>
<dbReference type="InterPro" id="IPR020846">
    <property type="entry name" value="MFS_dom"/>
</dbReference>
<keyword evidence="6 7" id="KW-0472">Membrane</keyword>
<feature type="transmembrane region" description="Helical" evidence="7">
    <location>
        <begin position="236"/>
        <end position="254"/>
    </location>
</feature>
<feature type="transmembrane region" description="Helical" evidence="7">
    <location>
        <begin position="53"/>
        <end position="73"/>
    </location>
</feature>
<dbReference type="RefSeq" id="WP_323324295.1">
    <property type="nucleotide sequence ID" value="NZ_JAYFSI010000001.1"/>
</dbReference>
<feature type="transmembrane region" description="Helical" evidence="7">
    <location>
        <begin position="168"/>
        <end position="187"/>
    </location>
</feature>
<dbReference type="PANTHER" id="PTHR42718">
    <property type="entry name" value="MAJOR FACILITATOR SUPERFAMILY MULTIDRUG TRANSPORTER MFSC"/>
    <property type="match status" value="1"/>
</dbReference>
<dbReference type="NCBIfam" id="TIGR00711">
    <property type="entry name" value="efflux_EmrB"/>
    <property type="match status" value="1"/>
</dbReference>
<dbReference type="Gene3D" id="1.20.1250.20">
    <property type="entry name" value="MFS general substrate transporter like domains"/>
    <property type="match status" value="1"/>
</dbReference>
<feature type="transmembrane region" description="Helical" evidence="7">
    <location>
        <begin position="444"/>
        <end position="462"/>
    </location>
</feature>
<comment type="caution">
    <text evidence="9">The sequence shown here is derived from an EMBL/GenBank/DDBJ whole genome shotgun (WGS) entry which is preliminary data.</text>
</comment>
<keyword evidence="10" id="KW-1185">Reference proteome</keyword>
<reference evidence="9 10" key="1">
    <citation type="submission" date="2023-12" db="EMBL/GenBank/DDBJ databases">
        <title>Amycolatopsis sp. V23-08.</title>
        <authorList>
            <person name="Somphong A."/>
        </authorList>
    </citation>
    <scope>NUCLEOTIDE SEQUENCE [LARGE SCALE GENOMIC DNA]</scope>
    <source>
        <strain evidence="9 10">V23-08</strain>
    </source>
</reference>
<dbReference type="SUPFAM" id="SSF103473">
    <property type="entry name" value="MFS general substrate transporter"/>
    <property type="match status" value="1"/>
</dbReference>
<dbReference type="PANTHER" id="PTHR42718:SF42">
    <property type="entry name" value="EXPORT PROTEIN"/>
    <property type="match status" value="1"/>
</dbReference>
<keyword evidence="5 7" id="KW-1133">Transmembrane helix</keyword>
<keyword evidence="4 7" id="KW-0812">Transmembrane</keyword>
<evidence type="ECO:0000313" key="9">
    <source>
        <dbReference type="EMBL" id="MEA5359067.1"/>
    </source>
</evidence>